<proteinExistence type="predicted"/>
<protein>
    <submittedName>
        <fullName evidence="1">Uncharacterized protein</fullName>
    </submittedName>
</protein>
<dbReference type="EMBL" id="VDCV01000008">
    <property type="protein sequence ID" value="KAB5543901.1"/>
    <property type="molecule type" value="Genomic_DNA"/>
</dbReference>
<gene>
    <name evidence="1" type="ORF">DKX38_012013</name>
</gene>
<comment type="caution">
    <text evidence="1">The sequence shown here is derived from an EMBL/GenBank/DDBJ whole genome shotgun (WGS) entry which is preliminary data.</text>
</comment>
<dbReference type="Proteomes" id="UP000326939">
    <property type="component" value="Chromosome 8"/>
</dbReference>
<evidence type="ECO:0000313" key="1">
    <source>
        <dbReference type="EMBL" id="KAB5543901.1"/>
    </source>
</evidence>
<sequence>MIFYKLTSLDRDLLLIWEPLEESCRKAFWKLILSFSFHRSSFVFTYYHLWDDWSQGLQLLMLHYAYSVFACLLRTHNQAMPASLDFLGEVTVFLQIQMFYELTLIALSVHKFSVPFHVISRTERSKTSEIKNV</sequence>
<keyword evidence="2" id="KW-1185">Reference proteome</keyword>
<reference evidence="2" key="1">
    <citation type="journal article" date="2019" name="Gigascience">
        <title>De novo genome assembly of the endangered Acer yangbiense, a plant species with extremely small populations endemic to Yunnan Province, China.</title>
        <authorList>
            <person name="Yang J."/>
            <person name="Wariss H.M."/>
            <person name="Tao L."/>
            <person name="Zhang R."/>
            <person name="Yun Q."/>
            <person name="Hollingsworth P."/>
            <person name="Dao Z."/>
            <person name="Luo G."/>
            <person name="Guo H."/>
            <person name="Ma Y."/>
            <person name="Sun W."/>
        </authorList>
    </citation>
    <scope>NUCLEOTIDE SEQUENCE [LARGE SCALE GENOMIC DNA]</scope>
    <source>
        <strain evidence="2">cv. br00</strain>
    </source>
</reference>
<accession>A0A5N5LP64</accession>
<dbReference type="AlphaFoldDB" id="A0A5N5LP64"/>
<name>A0A5N5LP64_9ROSI</name>
<evidence type="ECO:0000313" key="2">
    <source>
        <dbReference type="Proteomes" id="UP000326939"/>
    </source>
</evidence>
<organism evidence="1 2">
    <name type="scientific">Salix brachista</name>
    <dbReference type="NCBI Taxonomy" id="2182728"/>
    <lineage>
        <taxon>Eukaryota</taxon>
        <taxon>Viridiplantae</taxon>
        <taxon>Streptophyta</taxon>
        <taxon>Embryophyta</taxon>
        <taxon>Tracheophyta</taxon>
        <taxon>Spermatophyta</taxon>
        <taxon>Magnoliopsida</taxon>
        <taxon>eudicotyledons</taxon>
        <taxon>Gunneridae</taxon>
        <taxon>Pentapetalae</taxon>
        <taxon>rosids</taxon>
        <taxon>fabids</taxon>
        <taxon>Malpighiales</taxon>
        <taxon>Salicaceae</taxon>
        <taxon>Saliceae</taxon>
        <taxon>Salix</taxon>
    </lineage>
</organism>